<dbReference type="Proteomes" id="UP000306196">
    <property type="component" value="Unassembled WGS sequence"/>
</dbReference>
<sequence>MKALKLALVVSLVTNLVLVVEVLRDRQLGGKEVSSGSEVVTLEQLNEDYWSWFGSEEPEVLMTDPLKVDFGIPVESDYNDTRERWFDHHWQTPPSVPVRLGIPNNARMDS</sequence>
<dbReference type="RefSeq" id="WP_138087383.1">
    <property type="nucleotide sequence ID" value="NZ_VAUV01000012.1"/>
</dbReference>
<dbReference type="AlphaFoldDB" id="A0A5R8KC94"/>
<dbReference type="EMBL" id="VAUV01000012">
    <property type="protein sequence ID" value="TLD69555.1"/>
    <property type="molecule type" value="Genomic_DNA"/>
</dbReference>
<evidence type="ECO:0000313" key="2">
    <source>
        <dbReference type="Proteomes" id="UP000306196"/>
    </source>
</evidence>
<evidence type="ECO:0000313" key="1">
    <source>
        <dbReference type="EMBL" id="TLD69555.1"/>
    </source>
</evidence>
<organism evidence="1 2">
    <name type="scientific">Phragmitibacter flavus</name>
    <dbReference type="NCBI Taxonomy" id="2576071"/>
    <lineage>
        <taxon>Bacteria</taxon>
        <taxon>Pseudomonadati</taxon>
        <taxon>Verrucomicrobiota</taxon>
        <taxon>Verrucomicrobiia</taxon>
        <taxon>Verrucomicrobiales</taxon>
        <taxon>Verrucomicrobiaceae</taxon>
        <taxon>Phragmitibacter</taxon>
    </lineage>
</organism>
<reference evidence="1 2" key="1">
    <citation type="submission" date="2019-05" db="EMBL/GenBank/DDBJ databases">
        <title>Verrucobacter flavum gen. nov., sp. nov. a new member of the family Verrucomicrobiaceae.</title>
        <authorList>
            <person name="Szuroczki S."/>
            <person name="Abbaszade G."/>
            <person name="Szabo A."/>
            <person name="Felfoldi T."/>
            <person name="Schumann P."/>
            <person name="Boka K."/>
            <person name="Keki Z."/>
            <person name="Toumi M."/>
            <person name="Toth E."/>
        </authorList>
    </citation>
    <scope>NUCLEOTIDE SEQUENCE [LARGE SCALE GENOMIC DNA]</scope>
    <source>
        <strain evidence="1 2">MG-N-17</strain>
    </source>
</reference>
<protein>
    <submittedName>
        <fullName evidence="1">Uncharacterized protein</fullName>
    </submittedName>
</protein>
<proteinExistence type="predicted"/>
<accession>A0A5R8KC94</accession>
<gene>
    <name evidence="1" type="ORF">FEM03_16485</name>
</gene>
<comment type="caution">
    <text evidence="1">The sequence shown here is derived from an EMBL/GenBank/DDBJ whole genome shotgun (WGS) entry which is preliminary data.</text>
</comment>
<name>A0A5R8KC94_9BACT</name>
<keyword evidence="2" id="KW-1185">Reference proteome</keyword>